<feature type="transmembrane region" description="Helical" evidence="5">
    <location>
        <begin position="463"/>
        <end position="483"/>
    </location>
</feature>
<proteinExistence type="predicted"/>
<feature type="domain" description="Major facilitator superfamily (MFS) profile" evidence="6">
    <location>
        <begin position="87"/>
        <end position="514"/>
    </location>
</feature>
<dbReference type="STRING" id="7897.ENSLACP00000001196"/>
<reference evidence="8" key="1">
    <citation type="submission" date="2011-08" db="EMBL/GenBank/DDBJ databases">
        <title>The draft genome of Latimeria chalumnae.</title>
        <authorList>
            <person name="Di Palma F."/>
            <person name="Alfoldi J."/>
            <person name="Johnson J."/>
            <person name="Berlin A."/>
            <person name="Gnerre S."/>
            <person name="Jaffe D."/>
            <person name="MacCallum I."/>
            <person name="Young S."/>
            <person name="Walker B.J."/>
            <person name="Lander E."/>
            <person name="Lindblad-Toh K."/>
        </authorList>
    </citation>
    <scope>NUCLEOTIDE SEQUENCE [LARGE SCALE GENOMIC DNA]</scope>
    <source>
        <strain evidence="8">Wild caught</strain>
    </source>
</reference>
<feature type="transmembrane region" description="Helical" evidence="5">
    <location>
        <begin position="406"/>
        <end position="424"/>
    </location>
</feature>
<keyword evidence="8" id="KW-1185">Reference proteome</keyword>
<reference evidence="7" key="2">
    <citation type="submission" date="2025-08" db="UniProtKB">
        <authorList>
            <consortium name="Ensembl"/>
        </authorList>
    </citation>
    <scope>IDENTIFICATION</scope>
</reference>
<dbReference type="PROSITE" id="PS00216">
    <property type="entry name" value="SUGAR_TRANSPORT_1"/>
    <property type="match status" value="1"/>
</dbReference>
<dbReference type="Ensembl" id="ENSLACT00000001207.1">
    <property type="protein sequence ID" value="ENSLACP00000001196.1"/>
    <property type="gene ID" value="ENSLACG00000001072.1"/>
</dbReference>
<gene>
    <name evidence="7" type="primary">LOC102365607</name>
</gene>
<feature type="transmembrane region" description="Helical" evidence="5">
    <location>
        <begin position="167"/>
        <end position="185"/>
    </location>
</feature>
<dbReference type="InterPro" id="IPR005828">
    <property type="entry name" value="MFS_sugar_transport-like"/>
</dbReference>
<keyword evidence="2 5" id="KW-0812">Transmembrane</keyword>
<dbReference type="eggNOG" id="KOG0255">
    <property type="taxonomic scope" value="Eukaryota"/>
</dbReference>
<evidence type="ECO:0000313" key="8">
    <source>
        <dbReference type="Proteomes" id="UP000008672"/>
    </source>
</evidence>
<dbReference type="CDD" id="cd17447">
    <property type="entry name" value="MFS_SLC22A7_OAT2"/>
    <property type="match status" value="1"/>
</dbReference>
<dbReference type="Gene3D" id="1.20.1250.20">
    <property type="entry name" value="MFS general substrate transporter like domains"/>
    <property type="match status" value="1"/>
</dbReference>
<feature type="transmembrane region" description="Helical" evidence="5">
    <location>
        <begin position="489"/>
        <end position="509"/>
    </location>
</feature>
<feature type="transmembrane region" description="Helical" evidence="5">
    <location>
        <begin position="343"/>
        <end position="361"/>
    </location>
</feature>
<feature type="transmembrane region" description="Helical" evidence="5">
    <location>
        <begin position="191"/>
        <end position="213"/>
    </location>
</feature>
<dbReference type="InterPro" id="IPR020846">
    <property type="entry name" value="MFS_dom"/>
</dbReference>
<keyword evidence="3 5" id="KW-1133">Transmembrane helix</keyword>
<sequence length="548" mass="61587">MKFEDLLKDVGGFGRFQILVHLDIFVTRIVLPLHFLLHNFLGAIPPHHCTIPDLEALANLTQEKKLVVSIPRESGGTFSSCKMFSKPQFHLLLSNSSQGADNDSSVEQCQHGWVYNHSRFSSTIATEWDLVCERKGMNQATATFFFVGLTLGSIFFGILSDKFGRKILILLAYILSLLFGVLSAFSTSYLMFAITRALTGFGLSGLSIVSFGLSMEWVDIEHRSVSTFFGSCIWTVGYMLLGLIAYLIRDWRWLILAVTSPCIPGIILWWWIPESARWLIANGKTEKAHVYLSRCAAMNWREEYYSKMTTEKSQMLGQIITNENTDRNYTYWDLIKTPQIRKISLCAGLVWFGVSFTYYGMSLNISGFGLDVYLTQFIYGAIEMPFKTGAFCLLDRIGRRQCEGWAMILAGVSLGAITIIPSMYSTVRSIVGIVGKGLAEAAFFTIFLYTAELYPTVIRQNGLGYTAFLCRLGASAAPMIILLEDIWKLLPFVIFSAFAILCGAVAFLLPETLNERLPETIDDVERKRSVTSMKYKDASELQLTEIQC</sequence>
<dbReference type="InterPro" id="IPR005829">
    <property type="entry name" value="Sugar_transporter_CS"/>
</dbReference>
<dbReference type="FunCoup" id="H2ZUX5">
    <property type="interactions" value="52"/>
</dbReference>
<evidence type="ECO:0000313" key="7">
    <source>
        <dbReference type="Ensembl" id="ENSLACP00000001196.1"/>
    </source>
</evidence>
<dbReference type="InterPro" id="IPR036259">
    <property type="entry name" value="MFS_trans_sf"/>
</dbReference>
<dbReference type="InParanoid" id="H2ZUX5"/>
<feature type="transmembrane region" description="Helical" evidence="5">
    <location>
        <begin position="430"/>
        <end position="451"/>
    </location>
</feature>
<dbReference type="SUPFAM" id="SSF103473">
    <property type="entry name" value="MFS general substrate transporter"/>
    <property type="match status" value="1"/>
</dbReference>
<dbReference type="HOGENOM" id="CLU_001265_33_3_1"/>
<dbReference type="GeneTree" id="ENSGT00940000154922"/>
<evidence type="ECO:0000256" key="3">
    <source>
        <dbReference type="ARBA" id="ARBA00022989"/>
    </source>
</evidence>
<keyword evidence="4 5" id="KW-0472">Membrane</keyword>
<dbReference type="GO" id="GO:0022857">
    <property type="term" value="F:transmembrane transporter activity"/>
    <property type="evidence" value="ECO:0007669"/>
    <property type="project" value="InterPro"/>
</dbReference>
<dbReference type="PANTHER" id="PTHR24064">
    <property type="entry name" value="SOLUTE CARRIER FAMILY 22 MEMBER"/>
    <property type="match status" value="1"/>
</dbReference>
<dbReference type="EMBL" id="AFYH01174842">
    <property type="status" value="NOT_ANNOTATED_CDS"/>
    <property type="molecule type" value="Genomic_DNA"/>
</dbReference>
<dbReference type="GO" id="GO:0016020">
    <property type="term" value="C:membrane"/>
    <property type="evidence" value="ECO:0007669"/>
    <property type="project" value="UniProtKB-SubCell"/>
</dbReference>
<feature type="transmembrane region" description="Helical" evidence="5">
    <location>
        <begin position="225"/>
        <end position="247"/>
    </location>
</feature>
<evidence type="ECO:0000256" key="2">
    <source>
        <dbReference type="ARBA" id="ARBA00022692"/>
    </source>
</evidence>
<evidence type="ECO:0000256" key="5">
    <source>
        <dbReference type="SAM" id="Phobius"/>
    </source>
</evidence>
<protein>
    <recommendedName>
        <fullName evidence="6">Major facilitator superfamily (MFS) profile domain-containing protein</fullName>
    </recommendedName>
</protein>
<dbReference type="Proteomes" id="UP000008672">
    <property type="component" value="Unassembled WGS sequence"/>
</dbReference>
<comment type="subcellular location">
    <subcellularLocation>
        <location evidence="1">Membrane</location>
        <topology evidence="1">Multi-pass membrane protein</topology>
    </subcellularLocation>
</comment>
<dbReference type="Pfam" id="PF00083">
    <property type="entry name" value="Sugar_tr"/>
    <property type="match status" value="1"/>
</dbReference>
<evidence type="ECO:0000259" key="6">
    <source>
        <dbReference type="PROSITE" id="PS50850"/>
    </source>
</evidence>
<dbReference type="EMBL" id="AFYH01174843">
    <property type="status" value="NOT_ANNOTATED_CDS"/>
    <property type="molecule type" value="Genomic_DNA"/>
</dbReference>
<evidence type="ECO:0000256" key="1">
    <source>
        <dbReference type="ARBA" id="ARBA00004141"/>
    </source>
</evidence>
<dbReference type="AlphaFoldDB" id="H2ZUX5"/>
<feature type="transmembrane region" description="Helical" evidence="5">
    <location>
        <begin position="142"/>
        <end position="160"/>
    </location>
</feature>
<reference evidence="7" key="3">
    <citation type="submission" date="2025-09" db="UniProtKB">
        <authorList>
            <consortium name="Ensembl"/>
        </authorList>
    </citation>
    <scope>IDENTIFICATION</scope>
</reference>
<name>H2ZUX5_LATCH</name>
<evidence type="ECO:0000256" key="4">
    <source>
        <dbReference type="ARBA" id="ARBA00023136"/>
    </source>
</evidence>
<dbReference type="PROSITE" id="PS50850">
    <property type="entry name" value="MFS"/>
    <property type="match status" value="1"/>
</dbReference>
<organism evidence="7 8">
    <name type="scientific">Latimeria chalumnae</name>
    <name type="common">Coelacanth</name>
    <dbReference type="NCBI Taxonomy" id="7897"/>
    <lineage>
        <taxon>Eukaryota</taxon>
        <taxon>Metazoa</taxon>
        <taxon>Chordata</taxon>
        <taxon>Craniata</taxon>
        <taxon>Vertebrata</taxon>
        <taxon>Euteleostomi</taxon>
        <taxon>Coelacanthiformes</taxon>
        <taxon>Coelacanthidae</taxon>
        <taxon>Latimeria</taxon>
    </lineage>
</organism>
<feature type="transmembrane region" description="Helical" evidence="5">
    <location>
        <begin position="253"/>
        <end position="272"/>
    </location>
</feature>
<accession>H2ZUX5</accession>
<dbReference type="EMBL" id="AFYH01174844">
    <property type="status" value="NOT_ANNOTATED_CDS"/>
    <property type="molecule type" value="Genomic_DNA"/>
</dbReference>
<feature type="transmembrane region" description="Helical" evidence="5">
    <location>
        <begin position="373"/>
        <end position="394"/>
    </location>
</feature>